<evidence type="ECO:0000256" key="1">
    <source>
        <dbReference type="SAM" id="MobiDB-lite"/>
    </source>
</evidence>
<feature type="region of interest" description="Disordered" evidence="1">
    <location>
        <begin position="255"/>
        <end position="339"/>
    </location>
</feature>
<dbReference type="AlphaFoldDB" id="A0A4D4M4Q3"/>
<evidence type="ECO:0000259" key="2">
    <source>
        <dbReference type="SMART" id="SM00481"/>
    </source>
</evidence>
<dbReference type="PANTHER" id="PTHR32294">
    <property type="entry name" value="DNA POLYMERASE III SUBUNIT ALPHA"/>
    <property type="match status" value="1"/>
</dbReference>
<dbReference type="PANTHER" id="PTHR32294:SF4">
    <property type="entry name" value="ERROR-PRONE DNA POLYMERASE"/>
    <property type="match status" value="1"/>
</dbReference>
<gene>
    <name evidence="3" type="ORF">SAV14893_062010</name>
</gene>
<dbReference type="SMART" id="SM00481">
    <property type="entry name" value="POLIIIAc"/>
    <property type="match status" value="1"/>
</dbReference>
<organism evidence="3 4">
    <name type="scientific">Streptomyces avermitilis</name>
    <dbReference type="NCBI Taxonomy" id="33903"/>
    <lineage>
        <taxon>Bacteria</taxon>
        <taxon>Bacillati</taxon>
        <taxon>Actinomycetota</taxon>
        <taxon>Actinomycetes</taxon>
        <taxon>Kitasatosporales</taxon>
        <taxon>Streptomycetaceae</taxon>
        <taxon>Streptomyces</taxon>
    </lineage>
</organism>
<dbReference type="Proteomes" id="UP000302139">
    <property type="component" value="Unassembled WGS sequence"/>
</dbReference>
<name>A0A4D4M4Q3_STRAX</name>
<evidence type="ECO:0000313" key="3">
    <source>
        <dbReference type="EMBL" id="GDY66808.1"/>
    </source>
</evidence>
<dbReference type="EMBL" id="BJHX01000001">
    <property type="protein sequence ID" value="GDY66808.1"/>
    <property type="molecule type" value="Genomic_DNA"/>
</dbReference>
<dbReference type="Gene3D" id="3.20.20.140">
    <property type="entry name" value="Metal-dependent hydrolases"/>
    <property type="match status" value="1"/>
</dbReference>
<feature type="compositionally biased region" description="Low complexity" evidence="1">
    <location>
        <begin position="308"/>
        <end position="339"/>
    </location>
</feature>
<dbReference type="InterPro" id="IPR004013">
    <property type="entry name" value="PHP_dom"/>
</dbReference>
<reference evidence="3 4" key="1">
    <citation type="submission" date="2019-04" db="EMBL/GenBank/DDBJ databases">
        <title>Draft genome sequences of Streptomyces avermitilis NBRC 14893.</title>
        <authorList>
            <person name="Komaki H."/>
            <person name="Tamura T."/>
            <person name="Hosoyama A."/>
        </authorList>
    </citation>
    <scope>NUCLEOTIDE SEQUENCE [LARGE SCALE GENOMIC DNA]</scope>
    <source>
        <strain evidence="3 4">NBRC 14893</strain>
    </source>
</reference>
<accession>A0A4D4M4Q3</accession>
<dbReference type="InterPro" id="IPR004805">
    <property type="entry name" value="DnaE2/DnaE/PolC"/>
</dbReference>
<dbReference type="Pfam" id="PF02811">
    <property type="entry name" value="PHP"/>
    <property type="match status" value="1"/>
</dbReference>
<evidence type="ECO:0000313" key="4">
    <source>
        <dbReference type="Proteomes" id="UP000302139"/>
    </source>
</evidence>
<dbReference type="InterPro" id="IPR003141">
    <property type="entry name" value="Pol/His_phosphatase_N"/>
</dbReference>
<sequence>MFDSPGEGARVRQVREVCVPGFTHLHTVSGFSPRYGASHPERLAERASERGMDALALTDRDTLAGTVRFAKACAAAGVRPLFGAELMVASAGEREHGGKRRAPVRGGAFIDESTPRVTFLAREGAAGWADLCRIVTASHTGEGQPLLPWPDNHAEGLTVLLGPASDVGRALAAGRPDRAARLLAPWREVYGDALRLEAVWHGRKGTGPGSLRLAARTVGFAAEQRVRPVLSNAVRYADPGMGPVADVLDAARRLVPSTPPRSWTPARPGSRTRTPCWAPPSGSSRPRATAGTPRTACSNRPRPPPPSVSSTPRTTSASGPSTSPSRTSSAPAAAPRSVC</sequence>
<protein>
    <recommendedName>
        <fullName evidence="2">Polymerase/histidinol phosphatase N-terminal domain-containing protein</fullName>
    </recommendedName>
</protein>
<dbReference type="CDD" id="cd07431">
    <property type="entry name" value="PHP_PolIIIA"/>
    <property type="match status" value="1"/>
</dbReference>
<dbReference type="GO" id="GO:0006260">
    <property type="term" value="P:DNA replication"/>
    <property type="evidence" value="ECO:0007669"/>
    <property type="project" value="InterPro"/>
</dbReference>
<dbReference type="SUPFAM" id="SSF89550">
    <property type="entry name" value="PHP domain-like"/>
    <property type="match status" value="1"/>
</dbReference>
<comment type="caution">
    <text evidence="3">The sequence shown here is derived from an EMBL/GenBank/DDBJ whole genome shotgun (WGS) entry which is preliminary data.</text>
</comment>
<proteinExistence type="predicted"/>
<feature type="domain" description="Polymerase/histidinol phosphatase N-terminal" evidence="2">
    <location>
        <begin position="23"/>
        <end position="90"/>
    </location>
</feature>
<dbReference type="InterPro" id="IPR016195">
    <property type="entry name" value="Pol/histidinol_Pase-like"/>
</dbReference>
<dbReference type="GO" id="GO:0008408">
    <property type="term" value="F:3'-5' exonuclease activity"/>
    <property type="evidence" value="ECO:0007669"/>
    <property type="project" value="InterPro"/>
</dbReference>